<evidence type="ECO:0000259" key="8">
    <source>
        <dbReference type="PROSITE" id="PS50847"/>
    </source>
</evidence>
<keyword evidence="4" id="KW-0572">Peptidoglycan-anchor</keyword>
<dbReference type="RefSeq" id="WP_222967526.1">
    <property type="nucleotide sequence ID" value="NZ_JAINZZ010000050.1"/>
</dbReference>
<name>A0ABS7QEG7_9ACTN</name>
<proteinExistence type="predicted"/>
<keyword evidence="6" id="KW-0812">Transmembrane</keyword>
<evidence type="ECO:0000256" key="5">
    <source>
        <dbReference type="SAM" id="MobiDB-lite"/>
    </source>
</evidence>
<dbReference type="InterPro" id="IPR019931">
    <property type="entry name" value="LPXTG_anchor"/>
</dbReference>
<evidence type="ECO:0000313" key="10">
    <source>
        <dbReference type="Proteomes" id="UP000778578"/>
    </source>
</evidence>
<keyword evidence="3 7" id="KW-0732">Signal</keyword>
<evidence type="ECO:0000313" key="9">
    <source>
        <dbReference type="EMBL" id="MBY8881563.1"/>
    </source>
</evidence>
<evidence type="ECO:0000256" key="3">
    <source>
        <dbReference type="ARBA" id="ARBA00022729"/>
    </source>
</evidence>
<accession>A0ABS7QEG7</accession>
<reference evidence="9 10" key="1">
    <citation type="submission" date="2021-08" db="EMBL/GenBank/DDBJ databases">
        <title>WGS of actinomycetes from Thailand.</title>
        <authorList>
            <person name="Thawai C."/>
        </authorList>
    </citation>
    <scope>NUCLEOTIDE SEQUENCE [LARGE SCALE GENOMIC DNA]</scope>
    <source>
        <strain evidence="9 10">PLK6-54</strain>
    </source>
</reference>
<evidence type="ECO:0000256" key="6">
    <source>
        <dbReference type="SAM" id="Phobius"/>
    </source>
</evidence>
<organism evidence="9 10">
    <name type="scientific">Actinacidiphila acidipaludis</name>
    <dbReference type="NCBI Taxonomy" id="2873382"/>
    <lineage>
        <taxon>Bacteria</taxon>
        <taxon>Bacillati</taxon>
        <taxon>Actinomycetota</taxon>
        <taxon>Actinomycetes</taxon>
        <taxon>Kitasatosporales</taxon>
        <taxon>Streptomycetaceae</taxon>
        <taxon>Actinacidiphila</taxon>
    </lineage>
</organism>
<dbReference type="Proteomes" id="UP000778578">
    <property type="component" value="Unassembled WGS sequence"/>
</dbReference>
<dbReference type="EMBL" id="JAINZZ010000050">
    <property type="protein sequence ID" value="MBY8881563.1"/>
    <property type="molecule type" value="Genomic_DNA"/>
</dbReference>
<keyword evidence="2" id="KW-0964">Secreted</keyword>
<keyword evidence="6" id="KW-0472">Membrane</keyword>
<evidence type="ECO:0000256" key="2">
    <source>
        <dbReference type="ARBA" id="ARBA00022525"/>
    </source>
</evidence>
<feature type="compositionally biased region" description="Low complexity" evidence="5">
    <location>
        <begin position="327"/>
        <end position="373"/>
    </location>
</feature>
<feature type="signal peptide" evidence="7">
    <location>
        <begin position="1"/>
        <end position="34"/>
    </location>
</feature>
<evidence type="ECO:0000256" key="4">
    <source>
        <dbReference type="ARBA" id="ARBA00023088"/>
    </source>
</evidence>
<comment type="caution">
    <text evidence="9">The sequence shown here is derived from an EMBL/GenBank/DDBJ whole genome shotgun (WGS) entry which is preliminary data.</text>
</comment>
<keyword evidence="10" id="KW-1185">Reference proteome</keyword>
<keyword evidence="6" id="KW-1133">Transmembrane helix</keyword>
<dbReference type="InterPro" id="IPR013783">
    <property type="entry name" value="Ig-like_fold"/>
</dbReference>
<feature type="chain" id="PRO_5045876444" description="Gram-positive cocci surface proteins LPxTG domain-containing protein" evidence="7">
    <location>
        <begin position="35"/>
        <end position="421"/>
    </location>
</feature>
<sequence>MNTTARKVRSSVTVSGLALLLATAAATLAPAASAASAAPADASQPPALAVSTAAPAEIGLAGQPVAFTTKVSNTGRFDSTATRLIFRVDGAGGLEPNALSLEYRLSGTAWQKVPLTLTGTQFAGEMPQTFPLAAGKSRTVQLRIGLPMGTPHNGDSNGGAERLKLTTMVSYGASGAANDSDEDTIKVDALAGALSHVPATVTAGGPGVTFQATLRNPTASAYVNVTDTLVTNRYASVQVLRSGKWTTLAPRTTAAEPDVYGFDVVGKDAALSAHGSTSVTVRLSYRKDAPTGKTTVNPCVFVNQGTMAFSGTTFCTAGATLTVKAAGAATPTPSSGSSKPATPSPSASASASAAPSASVTSSPSVTTGTTGTAGTTGGTGQLAHTGSNGMPVVATAAGALVVAGGGGLGFVALRRRRRAQG</sequence>
<protein>
    <recommendedName>
        <fullName evidence="8">Gram-positive cocci surface proteins LPxTG domain-containing protein</fullName>
    </recommendedName>
</protein>
<dbReference type="Gene3D" id="2.60.40.10">
    <property type="entry name" value="Immunoglobulins"/>
    <property type="match status" value="1"/>
</dbReference>
<feature type="domain" description="Gram-positive cocci surface proteins LPxTG" evidence="8">
    <location>
        <begin position="382"/>
        <end position="421"/>
    </location>
</feature>
<feature type="transmembrane region" description="Helical" evidence="6">
    <location>
        <begin position="392"/>
        <end position="413"/>
    </location>
</feature>
<keyword evidence="1" id="KW-0134">Cell wall</keyword>
<feature type="region of interest" description="Disordered" evidence="5">
    <location>
        <begin position="327"/>
        <end position="384"/>
    </location>
</feature>
<dbReference type="PROSITE" id="PS50847">
    <property type="entry name" value="GRAM_POS_ANCHORING"/>
    <property type="match status" value="1"/>
</dbReference>
<evidence type="ECO:0000256" key="1">
    <source>
        <dbReference type="ARBA" id="ARBA00022512"/>
    </source>
</evidence>
<gene>
    <name evidence="9" type="ORF">K7862_28560</name>
</gene>
<evidence type="ECO:0000256" key="7">
    <source>
        <dbReference type="SAM" id="SignalP"/>
    </source>
</evidence>